<gene>
    <name evidence="1" type="ORF">QQF64_026691</name>
</gene>
<keyword evidence="2" id="KW-1185">Reference proteome</keyword>
<evidence type="ECO:0000313" key="2">
    <source>
        <dbReference type="Proteomes" id="UP001558613"/>
    </source>
</evidence>
<accession>A0ABR3NAI7</accession>
<proteinExistence type="predicted"/>
<evidence type="ECO:0000313" key="1">
    <source>
        <dbReference type="EMBL" id="KAL1273877.1"/>
    </source>
</evidence>
<protein>
    <submittedName>
        <fullName evidence="1">Uncharacterized protein</fullName>
    </submittedName>
</protein>
<dbReference type="InterPro" id="IPR052035">
    <property type="entry name" value="ZnF_BED_domain_contain"/>
</dbReference>
<dbReference type="Proteomes" id="UP001558613">
    <property type="component" value="Unassembled WGS sequence"/>
</dbReference>
<dbReference type="PANTHER" id="PTHR46481:SF9">
    <property type="entry name" value="ZINC FINGER BED DOMAIN-CONTAINING PROTEIN 1-LIKE"/>
    <property type="match status" value="1"/>
</dbReference>
<dbReference type="InterPro" id="IPR012337">
    <property type="entry name" value="RNaseH-like_sf"/>
</dbReference>
<dbReference type="EMBL" id="JAYMGO010000005">
    <property type="protein sequence ID" value="KAL1273877.1"/>
    <property type="molecule type" value="Genomic_DNA"/>
</dbReference>
<dbReference type="PANTHER" id="PTHR46481">
    <property type="entry name" value="ZINC FINGER BED DOMAIN-CONTAINING PROTEIN 4"/>
    <property type="match status" value="1"/>
</dbReference>
<dbReference type="SUPFAM" id="SSF53098">
    <property type="entry name" value="Ribonuclease H-like"/>
    <property type="match status" value="1"/>
</dbReference>
<sequence>MDPFLSLTLHYIDDDWKLSQRCLETAYFPADHTADMIAQGLKDMLSEWDLAEEKLSAITTDNCANVVKAAALNGWIRQQCFGHRLHLAIENGLKDQRVTRAVRVCKNIVSAFSYSWKKKKALMKVQQEVNLPQHKLKTACVTRWASMQMMIARVLEQRKAITQVLSEDKKSRHLVPSWADLDVLEAVSKALSPLMEFTDALSGEEYVTISFVKPVLHILNSRVLAEEEDDVELTKTIKTSILGYLKEKYSDPITEELLDTASFVDPRFKATYISAHNVPTIQEKVKTEMEKMSEAEVCRESQITETAEPTTSSAVAKKQKRSLGSFFKGSEATPSATPTLSLQQSLEAEMSSYLVSPMLDRFSSIPDQVGRMSGCTSCLPSFMHSSVICPAWGFSSKGGNSRDPIRMAFLLQENC</sequence>
<name>A0ABR3NAI7_9TELE</name>
<comment type="caution">
    <text evidence="1">The sequence shown here is derived from an EMBL/GenBank/DDBJ whole genome shotgun (WGS) entry which is preliminary data.</text>
</comment>
<organism evidence="1 2">
    <name type="scientific">Cirrhinus molitorella</name>
    <name type="common">mud carp</name>
    <dbReference type="NCBI Taxonomy" id="172907"/>
    <lineage>
        <taxon>Eukaryota</taxon>
        <taxon>Metazoa</taxon>
        <taxon>Chordata</taxon>
        <taxon>Craniata</taxon>
        <taxon>Vertebrata</taxon>
        <taxon>Euteleostomi</taxon>
        <taxon>Actinopterygii</taxon>
        <taxon>Neopterygii</taxon>
        <taxon>Teleostei</taxon>
        <taxon>Ostariophysi</taxon>
        <taxon>Cypriniformes</taxon>
        <taxon>Cyprinidae</taxon>
        <taxon>Labeoninae</taxon>
        <taxon>Labeonini</taxon>
        <taxon>Cirrhinus</taxon>
    </lineage>
</organism>
<reference evidence="1 2" key="1">
    <citation type="submission" date="2023-09" db="EMBL/GenBank/DDBJ databases">
        <authorList>
            <person name="Wang M."/>
        </authorList>
    </citation>
    <scope>NUCLEOTIDE SEQUENCE [LARGE SCALE GENOMIC DNA]</scope>
    <source>
        <strain evidence="1">GT-2023</strain>
        <tissue evidence="1">Liver</tissue>
    </source>
</reference>